<dbReference type="Pfam" id="PF02698">
    <property type="entry name" value="DUF218"/>
    <property type="match status" value="1"/>
</dbReference>
<dbReference type="OrthoDB" id="9809813at2"/>
<dbReference type="STRING" id="80876.SAMN05421779_10153"/>
<sequence>MHHEDLFPGNNDMNAVPLAKTVVVLGARIHDDGTLSPALVRRLQRLVLLWQRDRGRPGAIGTIVLSGGRPKGYPGEMAEAEAMAEWLVAAGVPGQMMVLEDVSRTTRENALYSLMWARRCGVRKIHVLTDWAHLPRAMLVFLIIGRGWGIRVRGVAAPLSWSWSSLRAIGRECAAIAADAIRAWRVSRP</sequence>
<dbReference type="PANTHER" id="PTHR30336">
    <property type="entry name" value="INNER MEMBRANE PROTEIN, PROBABLE PERMEASE"/>
    <property type="match status" value="1"/>
</dbReference>
<keyword evidence="3" id="KW-1185">Reference proteome</keyword>
<feature type="domain" description="DUF218" evidence="1">
    <location>
        <begin position="21"/>
        <end position="144"/>
    </location>
</feature>
<accession>A0A1N7IHK0</accession>
<evidence type="ECO:0000259" key="1">
    <source>
        <dbReference type="Pfam" id="PF02698"/>
    </source>
</evidence>
<proteinExistence type="predicted"/>
<dbReference type="InterPro" id="IPR051599">
    <property type="entry name" value="Cell_Envelope_Assoc"/>
</dbReference>
<dbReference type="Proteomes" id="UP000185678">
    <property type="component" value="Unassembled WGS sequence"/>
</dbReference>
<dbReference type="InterPro" id="IPR014729">
    <property type="entry name" value="Rossmann-like_a/b/a_fold"/>
</dbReference>
<dbReference type="Gene3D" id="3.40.50.620">
    <property type="entry name" value="HUPs"/>
    <property type="match status" value="1"/>
</dbReference>
<dbReference type="GO" id="GO:0005886">
    <property type="term" value="C:plasma membrane"/>
    <property type="evidence" value="ECO:0007669"/>
    <property type="project" value="TreeGrafter"/>
</dbReference>
<dbReference type="CDD" id="cd06259">
    <property type="entry name" value="YdcF-like"/>
    <property type="match status" value="1"/>
</dbReference>
<organism evidence="2 3">
    <name type="scientific">Insolitispirillum peregrinum</name>
    <dbReference type="NCBI Taxonomy" id="80876"/>
    <lineage>
        <taxon>Bacteria</taxon>
        <taxon>Pseudomonadati</taxon>
        <taxon>Pseudomonadota</taxon>
        <taxon>Alphaproteobacteria</taxon>
        <taxon>Rhodospirillales</taxon>
        <taxon>Novispirillaceae</taxon>
        <taxon>Insolitispirillum</taxon>
    </lineage>
</organism>
<evidence type="ECO:0000313" key="2">
    <source>
        <dbReference type="EMBL" id="SIS36579.1"/>
    </source>
</evidence>
<gene>
    <name evidence="2" type="ORF">SAMN05421779_10153</name>
</gene>
<dbReference type="PANTHER" id="PTHR30336:SF20">
    <property type="entry name" value="DUF218 DOMAIN-CONTAINING PROTEIN"/>
    <property type="match status" value="1"/>
</dbReference>
<dbReference type="EMBL" id="FTOA01000001">
    <property type="protein sequence ID" value="SIS36579.1"/>
    <property type="molecule type" value="Genomic_DNA"/>
</dbReference>
<protein>
    <submittedName>
        <fullName evidence="2">DUF218 domain-containing protein</fullName>
    </submittedName>
</protein>
<name>A0A1N7IHK0_9PROT</name>
<dbReference type="RefSeq" id="WP_076397942.1">
    <property type="nucleotide sequence ID" value="NZ_FTOA01000001.1"/>
</dbReference>
<reference evidence="2 3" key="1">
    <citation type="submission" date="2017-01" db="EMBL/GenBank/DDBJ databases">
        <authorList>
            <person name="Mah S.A."/>
            <person name="Swanson W.J."/>
            <person name="Moy G.W."/>
            <person name="Vacquier V.D."/>
        </authorList>
    </citation>
    <scope>NUCLEOTIDE SEQUENCE [LARGE SCALE GENOMIC DNA]</scope>
    <source>
        <strain evidence="2 3">DSM 11589</strain>
    </source>
</reference>
<dbReference type="InterPro" id="IPR003848">
    <property type="entry name" value="DUF218"/>
</dbReference>
<dbReference type="AlphaFoldDB" id="A0A1N7IHK0"/>
<evidence type="ECO:0000313" key="3">
    <source>
        <dbReference type="Proteomes" id="UP000185678"/>
    </source>
</evidence>